<dbReference type="EMBL" id="KY914485">
    <property type="protein sequence ID" value="ARK07990.1"/>
    <property type="molecule type" value="Genomic_DNA"/>
</dbReference>
<dbReference type="InterPro" id="IPR024364">
    <property type="entry name" value="Baseplate_phage_T4-like"/>
</dbReference>
<name>A0A1W6DYB3_9CAUD</name>
<dbReference type="Pfam" id="PF12322">
    <property type="entry name" value="T4_baseplate"/>
    <property type="match status" value="1"/>
</dbReference>
<protein>
    <submittedName>
        <fullName evidence="1">Putative baseplate hub subunit</fullName>
    </submittedName>
</protein>
<evidence type="ECO:0000313" key="1">
    <source>
        <dbReference type="EMBL" id="ARK07990.1"/>
    </source>
</evidence>
<organism evidence="1 2">
    <name type="scientific">Aeromonas phage phiA8-29</name>
    <dbReference type="NCBI Taxonomy" id="1978922"/>
    <lineage>
        <taxon>Viruses</taxon>
        <taxon>Duplodnaviria</taxon>
        <taxon>Heunggongvirae</taxon>
        <taxon>Uroviricota</taxon>
        <taxon>Caudoviricetes</taxon>
        <taxon>Pantevenvirales</taxon>
        <taxon>Ackermannviridae</taxon>
        <taxon>Tedavirus</taxon>
        <taxon>Tedavirus A829</taxon>
    </lineage>
</organism>
<sequence length="251" mass="28270">MSKKPLPSIPRTQRTLDTKWGKIVYRSWCLGDQSLILQAISPTGEGDESERAQALEQLLRANTLSIESKDFKDISEAPIFLAEMVLMRMRALALGEKVTVSRICDGCPEGEKGERLDFEFDINKDIVIEEDPNHKPFTQIEEYRINHKYPTISSSLSLNSIKDAADASVVLTSKFISSVTTEDGEVWDLADYDDQEVREFIEQIGSDVQTEILKNFLGTMPYTKVHLEAVCSKCGKKHSFDVKGVSRLFTV</sequence>
<dbReference type="Proteomes" id="UP000221506">
    <property type="component" value="Segment"/>
</dbReference>
<proteinExistence type="predicted"/>
<accession>A0A1W6DYB3</accession>
<reference evidence="1 2" key="1">
    <citation type="submission" date="2017-04" db="EMBL/GenBank/DDBJ databases">
        <title>Complete genome sequence and characterization of temperature-dependent bacteriophage phiA8-29 infecting Aeromonas.</title>
        <authorList>
            <person name="He Y."/>
            <person name="Yang H."/>
        </authorList>
    </citation>
    <scope>NUCLEOTIDE SEQUENCE [LARGE SCALE GENOMIC DNA]</scope>
</reference>
<keyword evidence="2" id="KW-1185">Reference proteome</keyword>
<gene>
    <name evidence="1" type="ORF">phiA829_170</name>
</gene>
<evidence type="ECO:0000313" key="2">
    <source>
        <dbReference type="Proteomes" id="UP000221506"/>
    </source>
</evidence>